<dbReference type="GO" id="GO:0003735">
    <property type="term" value="F:structural constituent of ribosome"/>
    <property type="evidence" value="ECO:0007669"/>
    <property type="project" value="InterPro"/>
</dbReference>
<accession>A0A1W6R259</accession>
<dbReference type="RefSeq" id="YP_009370818.1">
    <property type="nucleotide sequence ID" value="NC_034798.1"/>
</dbReference>
<evidence type="ECO:0000313" key="4">
    <source>
        <dbReference type="EMBL" id="ARO47984.1"/>
    </source>
</evidence>
<dbReference type="Gene3D" id="3.30.1370.30">
    <property type="match status" value="1"/>
</dbReference>
<dbReference type="GO" id="GO:0005840">
    <property type="term" value="C:ribosome"/>
    <property type="evidence" value="ECO:0007669"/>
    <property type="project" value="UniProtKB-KW"/>
</dbReference>
<dbReference type="Gene3D" id="3.30.1490.10">
    <property type="match status" value="1"/>
</dbReference>
<dbReference type="Pfam" id="PF00410">
    <property type="entry name" value="Ribosomal_S8"/>
    <property type="match status" value="1"/>
</dbReference>
<dbReference type="GO" id="GO:1990904">
    <property type="term" value="C:ribonucleoprotein complex"/>
    <property type="evidence" value="ECO:0007669"/>
    <property type="project" value="UniProtKB-KW"/>
</dbReference>
<dbReference type="GeneID" id="32891777"/>
<sequence>MNQANKLISNLNMAIKNNRLNCIVSYSNFNLVVCNILLKEGYFYSIGFLKSKNLKMNVKLKYFKNKSVLKYLKQISKSGNKRYWSYRKLKHFCHSKAGVKLIISTNKGILTSEQALNNRLGGEVLFEYN</sequence>
<gene>
    <name evidence="4" type="primary">rps8</name>
</gene>
<dbReference type="AlphaFoldDB" id="A0A1W6R259"/>
<comment type="similarity">
    <text evidence="1">Belongs to the universal ribosomal protein uS8 family.</text>
</comment>
<name>A0A1W6R259_9EUKA</name>
<keyword evidence="3" id="KW-0687">Ribonucleoprotein</keyword>
<protein>
    <submittedName>
        <fullName evidence="4">Ribosomal protein S8</fullName>
    </submittedName>
</protein>
<dbReference type="SUPFAM" id="SSF56047">
    <property type="entry name" value="Ribosomal protein S8"/>
    <property type="match status" value="1"/>
</dbReference>
<geneLocation type="mitochondrion" evidence="4"/>
<keyword evidence="2 4" id="KW-0689">Ribosomal protein</keyword>
<organism evidence="4">
    <name type="scientific">Pharyngomonas kirbyi</name>
    <dbReference type="NCBI Taxonomy" id="63601"/>
    <lineage>
        <taxon>Eukaryota</taxon>
        <taxon>Discoba</taxon>
        <taxon>Heterolobosea</taxon>
        <taxon>Pharyngomonada</taxon>
        <taxon>Pharyngomonas</taxon>
    </lineage>
</organism>
<evidence type="ECO:0000256" key="2">
    <source>
        <dbReference type="ARBA" id="ARBA00022980"/>
    </source>
</evidence>
<dbReference type="EMBL" id="KX891215">
    <property type="protein sequence ID" value="ARO47984.1"/>
    <property type="molecule type" value="Genomic_DNA"/>
</dbReference>
<dbReference type="GO" id="GO:0006412">
    <property type="term" value="P:translation"/>
    <property type="evidence" value="ECO:0007669"/>
    <property type="project" value="InterPro"/>
</dbReference>
<proteinExistence type="inferred from homology"/>
<keyword evidence="4" id="KW-0496">Mitochondrion</keyword>
<reference evidence="4" key="1">
    <citation type="journal article" date="2017" name="Genome Biol. Evol.">
        <title>Mitochondrial Genome Evolution and a Novel RNA Editing System in Deep-Branching Heteroloboseids.</title>
        <authorList>
            <person name="Yang J."/>
            <person name="Harding T."/>
            <person name="Kamikawa R."/>
            <person name="Simpson A.G.B."/>
            <person name="Roger A.J."/>
        </authorList>
    </citation>
    <scope>NUCLEOTIDE SEQUENCE</scope>
    <source>
        <strain evidence="4">AS12B</strain>
    </source>
</reference>
<dbReference type="InterPro" id="IPR035987">
    <property type="entry name" value="Ribosomal_uS8_sf"/>
</dbReference>
<dbReference type="InterPro" id="IPR000630">
    <property type="entry name" value="Ribosomal_uS8"/>
</dbReference>
<evidence type="ECO:0000256" key="1">
    <source>
        <dbReference type="ARBA" id="ARBA00006471"/>
    </source>
</evidence>
<evidence type="ECO:0000256" key="3">
    <source>
        <dbReference type="ARBA" id="ARBA00023274"/>
    </source>
</evidence>